<evidence type="ECO:0000313" key="1">
    <source>
        <dbReference type="EMBL" id="GGE73174.1"/>
    </source>
</evidence>
<dbReference type="GO" id="GO:0008168">
    <property type="term" value="F:methyltransferase activity"/>
    <property type="evidence" value="ECO:0007669"/>
    <property type="project" value="UniProtKB-KW"/>
</dbReference>
<dbReference type="RefSeq" id="WP_373284190.1">
    <property type="nucleotide sequence ID" value="NZ_BMFK01000001.1"/>
</dbReference>
<reference evidence="1" key="2">
    <citation type="submission" date="2020-09" db="EMBL/GenBank/DDBJ databases">
        <authorList>
            <person name="Sun Q."/>
            <person name="Zhou Y."/>
        </authorList>
    </citation>
    <scope>NUCLEOTIDE SEQUENCE</scope>
    <source>
        <strain evidence="1">CGMCC 1.12698</strain>
    </source>
</reference>
<dbReference type="AlphaFoldDB" id="A0A917AU26"/>
<keyword evidence="2" id="KW-1185">Reference proteome</keyword>
<keyword evidence="1" id="KW-0489">Methyltransferase</keyword>
<dbReference type="Gene3D" id="3.40.50.150">
    <property type="entry name" value="Vaccinia Virus protein VP39"/>
    <property type="match status" value="1"/>
</dbReference>
<protein>
    <submittedName>
        <fullName evidence="1">SAM-dependent methyltransferase</fullName>
    </submittedName>
</protein>
<evidence type="ECO:0000313" key="2">
    <source>
        <dbReference type="Proteomes" id="UP000605259"/>
    </source>
</evidence>
<comment type="caution">
    <text evidence="1">The sequence shown here is derived from an EMBL/GenBank/DDBJ whole genome shotgun (WGS) entry which is preliminary data.</text>
</comment>
<reference evidence="1" key="1">
    <citation type="journal article" date="2014" name="Int. J. Syst. Evol. Microbiol.">
        <title>Complete genome sequence of Corynebacterium casei LMG S-19264T (=DSM 44701T), isolated from a smear-ripened cheese.</title>
        <authorList>
            <consortium name="US DOE Joint Genome Institute (JGI-PGF)"/>
            <person name="Walter F."/>
            <person name="Albersmeier A."/>
            <person name="Kalinowski J."/>
            <person name="Ruckert C."/>
        </authorList>
    </citation>
    <scope>NUCLEOTIDE SEQUENCE</scope>
    <source>
        <strain evidence="1">CGMCC 1.12698</strain>
    </source>
</reference>
<proteinExistence type="predicted"/>
<accession>A0A917AU26</accession>
<dbReference type="CDD" id="cd02440">
    <property type="entry name" value="AdoMet_MTases"/>
    <property type="match status" value="1"/>
</dbReference>
<name>A0A917AU26_9BACI</name>
<organism evidence="1 2">
    <name type="scientific">Priestia taiwanensis</name>
    <dbReference type="NCBI Taxonomy" id="1347902"/>
    <lineage>
        <taxon>Bacteria</taxon>
        <taxon>Bacillati</taxon>
        <taxon>Bacillota</taxon>
        <taxon>Bacilli</taxon>
        <taxon>Bacillales</taxon>
        <taxon>Bacillaceae</taxon>
        <taxon>Priestia</taxon>
    </lineage>
</organism>
<dbReference type="EMBL" id="BMFK01000001">
    <property type="protein sequence ID" value="GGE73174.1"/>
    <property type="molecule type" value="Genomic_DNA"/>
</dbReference>
<gene>
    <name evidence="1" type="ORF">GCM10007140_23810</name>
</gene>
<dbReference type="SUPFAM" id="SSF53335">
    <property type="entry name" value="S-adenosyl-L-methionine-dependent methyltransferases"/>
    <property type="match status" value="1"/>
</dbReference>
<dbReference type="PANTHER" id="PTHR43861">
    <property type="entry name" value="TRANS-ACONITATE 2-METHYLTRANSFERASE-RELATED"/>
    <property type="match status" value="1"/>
</dbReference>
<keyword evidence="1" id="KW-0808">Transferase</keyword>
<dbReference type="Pfam" id="PF13489">
    <property type="entry name" value="Methyltransf_23"/>
    <property type="match status" value="1"/>
</dbReference>
<dbReference type="GO" id="GO:0032259">
    <property type="term" value="P:methylation"/>
    <property type="evidence" value="ECO:0007669"/>
    <property type="project" value="UniProtKB-KW"/>
</dbReference>
<dbReference type="Proteomes" id="UP000605259">
    <property type="component" value="Unassembled WGS sequence"/>
</dbReference>
<dbReference type="InterPro" id="IPR029063">
    <property type="entry name" value="SAM-dependent_MTases_sf"/>
</dbReference>
<sequence length="228" mass="25605">MEQENSSLYKEKGDSYYEGANPHLLNRIKEGWKEVLDIGCSKGGLGAAIKEKGIRVSGIEAFEDVASVAKLKLDDVIVGNIETMELPYKAEQFDCIIFGDVLEHLFDPWAVVEKVRPYIKPGGMILTSIPNVAHISVVKSLLNGDWTYEEMGLMDKTHIRFFTYKEIIHLFEGAGLAIRHVERVLSYSDTYGKFMADLHAVCTKHQIGTTFLLDAITYQYVVEAVKPV</sequence>